<dbReference type="PROSITE" id="PS50885">
    <property type="entry name" value="HAMP"/>
    <property type="match status" value="1"/>
</dbReference>
<dbReference type="GO" id="GO:0004721">
    <property type="term" value="F:phosphoprotein phosphatase activity"/>
    <property type="evidence" value="ECO:0007669"/>
    <property type="project" value="TreeGrafter"/>
</dbReference>
<dbReference type="Pfam" id="PF16736">
    <property type="entry name" value="sCache_like"/>
    <property type="match status" value="1"/>
</dbReference>
<dbReference type="AlphaFoldDB" id="A0A428N3E6"/>
<evidence type="ECO:0000313" key="17">
    <source>
        <dbReference type="Proteomes" id="UP000275076"/>
    </source>
</evidence>
<keyword evidence="9" id="KW-0067">ATP-binding</keyword>
<dbReference type="Gene3D" id="1.10.287.130">
    <property type="match status" value="1"/>
</dbReference>
<feature type="domain" description="Histidine kinase" evidence="13">
    <location>
        <begin position="365"/>
        <end position="582"/>
    </location>
</feature>
<evidence type="ECO:0000256" key="7">
    <source>
        <dbReference type="ARBA" id="ARBA00022741"/>
    </source>
</evidence>
<organism evidence="16 17">
    <name type="scientific">Salibacterium salarium</name>
    <dbReference type="NCBI Taxonomy" id="284579"/>
    <lineage>
        <taxon>Bacteria</taxon>
        <taxon>Bacillati</taxon>
        <taxon>Bacillota</taxon>
        <taxon>Bacilli</taxon>
        <taxon>Bacillales</taxon>
        <taxon>Bacillaceae</taxon>
    </lineage>
</organism>
<keyword evidence="6" id="KW-0808">Transferase</keyword>
<dbReference type="InterPro" id="IPR003661">
    <property type="entry name" value="HisK_dim/P_dom"/>
</dbReference>
<dbReference type="InterPro" id="IPR000014">
    <property type="entry name" value="PAS"/>
</dbReference>
<dbReference type="InterPro" id="IPR005467">
    <property type="entry name" value="His_kinase_dom"/>
</dbReference>
<accession>A0A428N3E6</accession>
<dbReference type="Pfam" id="PF00512">
    <property type="entry name" value="HisKA"/>
    <property type="match status" value="1"/>
</dbReference>
<comment type="subcellular location">
    <subcellularLocation>
        <location evidence="2">Cell membrane</location>
        <topology evidence="2">Multi-pass membrane protein</topology>
    </subcellularLocation>
</comment>
<dbReference type="OrthoDB" id="9813151at2"/>
<feature type="transmembrane region" description="Helical" evidence="12">
    <location>
        <begin position="159"/>
        <end position="179"/>
    </location>
</feature>
<dbReference type="Gene3D" id="3.30.450.20">
    <property type="entry name" value="PAS domain"/>
    <property type="match status" value="2"/>
</dbReference>
<dbReference type="InterPro" id="IPR050351">
    <property type="entry name" value="BphY/WalK/GraS-like"/>
</dbReference>
<dbReference type="SUPFAM" id="SSF55785">
    <property type="entry name" value="PYP-like sensor domain (PAS domain)"/>
    <property type="match status" value="1"/>
</dbReference>
<dbReference type="InterPro" id="IPR036890">
    <property type="entry name" value="HATPase_C_sf"/>
</dbReference>
<dbReference type="InterPro" id="IPR035965">
    <property type="entry name" value="PAS-like_dom_sf"/>
</dbReference>
<dbReference type="PANTHER" id="PTHR45453:SF1">
    <property type="entry name" value="PHOSPHATE REGULON SENSOR PROTEIN PHOR"/>
    <property type="match status" value="1"/>
</dbReference>
<dbReference type="SUPFAM" id="SSF158472">
    <property type="entry name" value="HAMP domain-like"/>
    <property type="match status" value="1"/>
</dbReference>
<dbReference type="Proteomes" id="UP000275076">
    <property type="component" value="Unassembled WGS sequence"/>
</dbReference>
<keyword evidence="17" id="KW-1185">Reference proteome</keyword>
<keyword evidence="12" id="KW-1133">Transmembrane helix</keyword>
<keyword evidence="7" id="KW-0547">Nucleotide-binding</keyword>
<dbReference type="NCBIfam" id="TIGR00229">
    <property type="entry name" value="sensory_box"/>
    <property type="match status" value="1"/>
</dbReference>
<dbReference type="SUPFAM" id="SSF47384">
    <property type="entry name" value="Homodimeric domain of signal transducing histidine kinase"/>
    <property type="match status" value="1"/>
</dbReference>
<dbReference type="FunFam" id="1.10.287.130:FF:000008">
    <property type="entry name" value="Two-component sensor histidine kinase"/>
    <property type="match status" value="1"/>
</dbReference>
<evidence type="ECO:0000256" key="6">
    <source>
        <dbReference type="ARBA" id="ARBA00022679"/>
    </source>
</evidence>
<keyword evidence="4" id="KW-1003">Cell membrane</keyword>
<dbReference type="InterPro" id="IPR003594">
    <property type="entry name" value="HATPase_dom"/>
</dbReference>
<dbReference type="InterPro" id="IPR004358">
    <property type="entry name" value="Sig_transdc_His_kin-like_C"/>
</dbReference>
<evidence type="ECO:0000256" key="3">
    <source>
        <dbReference type="ARBA" id="ARBA00012438"/>
    </source>
</evidence>
<dbReference type="InterPro" id="IPR031967">
    <property type="entry name" value="PhoR_single_Cache-like_dom"/>
</dbReference>
<evidence type="ECO:0000256" key="12">
    <source>
        <dbReference type="SAM" id="Phobius"/>
    </source>
</evidence>
<dbReference type="CDD" id="cd00075">
    <property type="entry name" value="HATPase"/>
    <property type="match status" value="1"/>
</dbReference>
<dbReference type="NCBIfam" id="NF046044">
    <property type="entry name" value="PnpS"/>
    <property type="match status" value="1"/>
</dbReference>
<dbReference type="PANTHER" id="PTHR45453">
    <property type="entry name" value="PHOSPHATE REGULON SENSOR PROTEIN PHOR"/>
    <property type="match status" value="1"/>
</dbReference>
<dbReference type="GO" id="GO:0005886">
    <property type="term" value="C:plasma membrane"/>
    <property type="evidence" value="ECO:0007669"/>
    <property type="project" value="UniProtKB-SubCell"/>
</dbReference>
<gene>
    <name evidence="16" type="ORF">D7Z54_13175</name>
</gene>
<dbReference type="CDD" id="cd00082">
    <property type="entry name" value="HisKA"/>
    <property type="match status" value="1"/>
</dbReference>
<keyword evidence="10" id="KW-0902">Two-component regulatory system</keyword>
<evidence type="ECO:0000256" key="4">
    <source>
        <dbReference type="ARBA" id="ARBA00022475"/>
    </source>
</evidence>
<name>A0A428N3E6_9BACI</name>
<evidence type="ECO:0000256" key="2">
    <source>
        <dbReference type="ARBA" id="ARBA00004651"/>
    </source>
</evidence>
<evidence type="ECO:0000259" key="13">
    <source>
        <dbReference type="PROSITE" id="PS50109"/>
    </source>
</evidence>
<dbReference type="CDD" id="cd06225">
    <property type="entry name" value="HAMP"/>
    <property type="match status" value="1"/>
</dbReference>
<dbReference type="SMART" id="SM00091">
    <property type="entry name" value="PAS"/>
    <property type="match status" value="1"/>
</dbReference>
<dbReference type="GO" id="GO:0005524">
    <property type="term" value="F:ATP binding"/>
    <property type="evidence" value="ECO:0007669"/>
    <property type="project" value="UniProtKB-KW"/>
</dbReference>
<dbReference type="InterPro" id="IPR013767">
    <property type="entry name" value="PAS_fold"/>
</dbReference>
<keyword evidence="8 16" id="KW-0418">Kinase</keyword>
<evidence type="ECO:0000256" key="9">
    <source>
        <dbReference type="ARBA" id="ARBA00022840"/>
    </source>
</evidence>
<keyword evidence="12" id="KW-0812">Transmembrane</keyword>
<keyword evidence="11 12" id="KW-0472">Membrane</keyword>
<dbReference type="Pfam" id="PF00989">
    <property type="entry name" value="PAS"/>
    <property type="match status" value="1"/>
</dbReference>
<dbReference type="Gene3D" id="1.10.8.500">
    <property type="entry name" value="HAMP domain in histidine kinase"/>
    <property type="match status" value="1"/>
</dbReference>
<dbReference type="InterPro" id="IPR036097">
    <property type="entry name" value="HisK_dim/P_sf"/>
</dbReference>
<dbReference type="RefSeq" id="WP_125556320.1">
    <property type="nucleotide sequence ID" value="NZ_RBVX01000011.1"/>
</dbReference>
<dbReference type="EC" id="2.7.13.3" evidence="3"/>
<dbReference type="PROSITE" id="PS50113">
    <property type="entry name" value="PAC"/>
    <property type="match status" value="1"/>
</dbReference>
<comment type="caution">
    <text evidence="16">The sequence shown here is derived from an EMBL/GenBank/DDBJ whole genome shotgun (WGS) entry which is preliminary data.</text>
</comment>
<evidence type="ECO:0000256" key="5">
    <source>
        <dbReference type="ARBA" id="ARBA00022553"/>
    </source>
</evidence>
<feature type="domain" description="HAMP" evidence="15">
    <location>
        <begin position="183"/>
        <end position="235"/>
    </location>
</feature>
<evidence type="ECO:0000259" key="15">
    <source>
        <dbReference type="PROSITE" id="PS50885"/>
    </source>
</evidence>
<sequence>MMKFRTRLIFGLLIVTLCVMAALGVLIGQLLKGFYVEQLEERLAKEASLASLAIKDIEEDKRQQFAEDIMERLDVRVTVLNEDGEVEAETEDQAESLEGNVDVPEIQEADQSGGTSIRNSAATGDELLFYAAPISYGEEQGYLRLAMPVERLNEVHQQIWMFIAISFTLAFIVIMTLSYRIANQLTRPIGQVTEVANELAKGNFKARTYVGNKDEVGQLTRSINILAYNLNQITSRYQTQQERLETLIDNMGSGLIFINDRGDITLINQYCKDIFDTDTDQWLHLVYHNVIQDQTLVKLIQQIFLTETKVRRQVQLNSRLEVHHYDVYGAPIVGEKEKLRGIVLVLHDITELKKLEQVRKDFVANVSHELKTPVTSLKGFTETLLDGAMEDEEARRQFLNIIWKEGDRLQDLISDLLELSRIEQEFFQLNWQTVDVTTAFQEVVELLHPRVQENDLQLTVKKQENLVMEGDTARFKQILINLMNNAIVYTPENGFIHVEVKKEGMFIVLIVQDSGIGISKEEWPRIFERFYRVDKDRSRNSGGTGLGLAIVKHLVEAHNGSIDVESEKDKGTTFIIYFPEKRVEE</sequence>
<evidence type="ECO:0000256" key="11">
    <source>
        <dbReference type="ARBA" id="ARBA00023136"/>
    </source>
</evidence>
<evidence type="ECO:0000256" key="10">
    <source>
        <dbReference type="ARBA" id="ARBA00023012"/>
    </source>
</evidence>
<keyword evidence="5" id="KW-0597">Phosphoprotein</keyword>
<dbReference type="InterPro" id="IPR003660">
    <property type="entry name" value="HAMP_dom"/>
</dbReference>
<dbReference type="SMART" id="SM00387">
    <property type="entry name" value="HATPase_c"/>
    <property type="match status" value="1"/>
</dbReference>
<proteinExistence type="predicted"/>
<dbReference type="SUPFAM" id="SSF55874">
    <property type="entry name" value="ATPase domain of HSP90 chaperone/DNA topoisomerase II/histidine kinase"/>
    <property type="match status" value="1"/>
</dbReference>
<evidence type="ECO:0000259" key="14">
    <source>
        <dbReference type="PROSITE" id="PS50113"/>
    </source>
</evidence>
<dbReference type="CDD" id="cd00130">
    <property type="entry name" value="PAS"/>
    <property type="match status" value="1"/>
</dbReference>
<dbReference type="SMART" id="SM00388">
    <property type="entry name" value="HisKA"/>
    <property type="match status" value="1"/>
</dbReference>
<reference evidence="16 17" key="1">
    <citation type="submission" date="2018-10" db="EMBL/GenBank/DDBJ databases">
        <title>Draft genome sequence of Bacillus salarius IM0101, isolated from a hypersaline soil in Inner Mongolia, China.</title>
        <authorList>
            <person name="Yamprayoonswat W."/>
            <person name="Boonvisut S."/>
            <person name="Jumpathong W."/>
            <person name="Sittihan S."/>
            <person name="Ruangsuj P."/>
            <person name="Wanthongcharoen S."/>
            <person name="Thongpramul N."/>
            <person name="Pimmason S."/>
            <person name="Yu B."/>
            <person name="Yasawong M."/>
        </authorList>
    </citation>
    <scope>NUCLEOTIDE SEQUENCE [LARGE SCALE GENOMIC DNA]</scope>
    <source>
        <strain evidence="16 17">IM0101</strain>
    </source>
</reference>
<dbReference type="InterPro" id="IPR000700">
    <property type="entry name" value="PAS-assoc_C"/>
</dbReference>
<dbReference type="SMART" id="SM00304">
    <property type="entry name" value="HAMP"/>
    <property type="match status" value="1"/>
</dbReference>
<dbReference type="EMBL" id="RBVX01000011">
    <property type="protein sequence ID" value="RSL32970.1"/>
    <property type="molecule type" value="Genomic_DNA"/>
</dbReference>
<dbReference type="PROSITE" id="PS50109">
    <property type="entry name" value="HIS_KIN"/>
    <property type="match status" value="1"/>
</dbReference>
<comment type="catalytic activity">
    <reaction evidence="1">
        <text>ATP + protein L-histidine = ADP + protein N-phospho-L-histidine.</text>
        <dbReference type="EC" id="2.7.13.3"/>
    </reaction>
</comment>
<evidence type="ECO:0000256" key="8">
    <source>
        <dbReference type="ARBA" id="ARBA00022777"/>
    </source>
</evidence>
<evidence type="ECO:0000313" key="16">
    <source>
        <dbReference type="EMBL" id="RSL32970.1"/>
    </source>
</evidence>
<dbReference type="FunFam" id="3.30.565.10:FF:000006">
    <property type="entry name" value="Sensor histidine kinase WalK"/>
    <property type="match status" value="1"/>
</dbReference>
<feature type="domain" description="PAC" evidence="14">
    <location>
        <begin position="304"/>
        <end position="361"/>
    </location>
</feature>
<protein>
    <recommendedName>
        <fullName evidence="3">histidine kinase</fullName>
        <ecNumber evidence="3">2.7.13.3</ecNumber>
    </recommendedName>
</protein>
<dbReference type="GO" id="GO:0000155">
    <property type="term" value="F:phosphorelay sensor kinase activity"/>
    <property type="evidence" value="ECO:0007669"/>
    <property type="project" value="InterPro"/>
</dbReference>
<dbReference type="Gene3D" id="3.30.565.10">
    <property type="entry name" value="Histidine kinase-like ATPase, C-terminal domain"/>
    <property type="match status" value="1"/>
</dbReference>
<dbReference type="Pfam" id="PF02518">
    <property type="entry name" value="HATPase_c"/>
    <property type="match status" value="1"/>
</dbReference>
<dbReference type="PRINTS" id="PR00344">
    <property type="entry name" value="BCTRLSENSOR"/>
</dbReference>
<dbReference type="Pfam" id="PF00672">
    <property type="entry name" value="HAMP"/>
    <property type="match status" value="1"/>
</dbReference>
<evidence type="ECO:0000256" key="1">
    <source>
        <dbReference type="ARBA" id="ARBA00000085"/>
    </source>
</evidence>
<dbReference type="GO" id="GO:0016036">
    <property type="term" value="P:cellular response to phosphate starvation"/>
    <property type="evidence" value="ECO:0007669"/>
    <property type="project" value="TreeGrafter"/>
</dbReference>
<dbReference type="GO" id="GO:0006355">
    <property type="term" value="P:regulation of DNA-templated transcription"/>
    <property type="evidence" value="ECO:0007669"/>
    <property type="project" value="InterPro"/>
</dbReference>